<dbReference type="Pfam" id="PF00270">
    <property type="entry name" value="DEAD"/>
    <property type="match status" value="1"/>
</dbReference>
<dbReference type="Pfam" id="PF00271">
    <property type="entry name" value="Helicase_C"/>
    <property type="match status" value="1"/>
</dbReference>
<dbReference type="PROSITE" id="PS51195">
    <property type="entry name" value="Q_MOTIF"/>
    <property type="match status" value="1"/>
</dbReference>
<dbReference type="PROSITE" id="PS51192">
    <property type="entry name" value="HELICASE_ATP_BIND_1"/>
    <property type="match status" value="1"/>
</dbReference>
<evidence type="ECO:0000259" key="9">
    <source>
        <dbReference type="PROSITE" id="PS51192"/>
    </source>
</evidence>
<dbReference type="EMBL" id="CP037954">
    <property type="protein sequence ID" value="QBO58826.1"/>
    <property type="molecule type" value="Genomic_DNA"/>
</dbReference>
<dbReference type="SMART" id="SM00487">
    <property type="entry name" value="DEXDc"/>
    <property type="match status" value="1"/>
</dbReference>
<dbReference type="InterPro" id="IPR014001">
    <property type="entry name" value="Helicase_ATP-bd"/>
</dbReference>
<dbReference type="OrthoDB" id="9785240at2"/>
<dbReference type="CDD" id="cd00268">
    <property type="entry name" value="DEADc"/>
    <property type="match status" value="1"/>
</dbReference>
<evidence type="ECO:0000256" key="4">
    <source>
        <dbReference type="ARBA" id="ARBA00022840"/>
    </source>
</evidence>
<comment type="similarity">
    <text evidence="5 7">Belongs to the DEAD box helicase family.</text>
</comment>
<evidence type="ECO:0000313" key="12">
    <source>
        <dbReference type="EMBL" id="QBO58826.1"/>
    </source>
</evidence>
<dbReference type="PANTHER" id="PTHR47959:SF13">
    <property type="entry name" value="ATP-DEPENDENT RNA HELICASE RHLE"/>
    <property type="match status" value="1"/>
</dbReference>
<dbReference type="PROSITE" id="PS00039">
    <property type="entry name" value="DEAD_ATP_HELICASE"/>
    <property type="match status" value="1"/>
</dbReference>
<evidence type="ECO:0000259" key="11">
    <source>
        <dbReference type="PROSITE" id="PS51195"/>
    </source>
</evidence>
<dbReference type="InterPro" id="IPR005580">
    <property type="entry name" value="DbpA/CsdA_RNA-bd_dom"/>
</dbReference>
<reference evidence="12 13" key="1">
    <citation type="submission" date="2019-03" db="EMBL/GenBank/DDBJ databases">
        <authorList>
            <person name="Kim H."/>
            <person name="Yu S.-M."/>
        </authorList>
    </citation>
    <scope>NUCLEOTIDE SEQUENCE [LARGE SCALE GENOMIC DNA]</scope>
    <source>
        <strain evidence="12 13">NBC122</strain>
    </source>
</reference>
<keyword evidence="4 7" id="KW-0067">ATP-binding</keyword>
<proteinExistence type="inferred from homology"/>
<dbReference type="InterPro" id="IPR012677">
    <property type="entry name" value="Nucleotide-bd_a/b_plait_sf"/>
</dbReference>
<dbReference type="InterPro" id="IPR027417">
    <property type="entry name" value="P-loop_NTPase"/>
</dbReference>
<evidence type="ECO:0000256" key="2">
    <source>
        <dbReference type="ARBA" id="ARBA00022801"/>
    </source>
</evidence>
<accession>A0A4P6ZGH0</accession>
<evidence type="ECO:0000256" key="1">
    <source>
        <dbReference type="ARBA" id="ARBA00022741"/>
    </source>
</evidence>
<keyword evidence="1 7" id="KW-0547">Nucleotide-binding</keyword>
<dbReference type="InterPro" id="IPR044742">
    <property type="entry name" value="DEAD/DEAH_RhlB"/>
</dbReference>
<dbReference type="InterPro" id="IPR014014">
    <property type="entry name" value="RNA_helicase_DEAD_Q_motif"/>
</dbReference>
<feature type="compositionally biased region" description="Basic and acidic residues" evidence="8">
    <location>
        <begin position="439"/>
        <end position="474"/>
    </location>
</feature>
<evidence type="ECO:0000256" key="3">
    <source>
        <dbReference type="ARBA" id="ARBA00022806"/>
    </source>
</evidence>
<dbReference type="PANTHER" id="PTHR47959">
    <property type="entry name" value="ATP-DEPENDENT RNA HELICASE RHLE-RELATED"/>
    <property type="match status" value="1"/>
</dbReference>
<dbReference type="GO" id="GO:0005829">
    <property type="term" value="C:cytosol"/>
    <property type="evidence" value="ECO:0007669"/>
    <property type="project" value="TreeGrafter"/>
</dbReference>
<dbReference type="Proteomes" id="UP000294419">
    <property type="component" value="Chromosome"/>
</dbReference>
<dbReference type="CDD" id="cd12252">
    <property type="entry name" value="RRM_DbpA"/>
    <property type="match status" value="1"/>
</dbReference>
<feature type="domain" description="Helicase C-terminal" evidence="10">
    <location>
        <begin position="232"/>
        <end position="378"/>
    </location>
</feature>
<keyword evidence="13" id="KW-1185">Reference proteome</keyword>
<dbReference type="SMART" id="SM00490">
    <property type="entry name" value="HELICc"/>
    <property type="match status" value="1"/>
</dbReference>
<dbReference type="Pfam" id="PF03880">
    <property type="entry name" value="DbpA"/>
    <property type="match status" value="1"/>
</dbReference>
<dbReference type="InterPro" id="IPR050079">
    <property type="entry name" value="DEAD_box_RNA_helicase"/>
</dbReference>
<dbReference type="Gene3D" id="3.40.50.300">
    <property type="entry name" value="P-loop containing nucleotide triphosphate hydrolases"/>
    <property type="match status" value="2"/>
</dbReference>
<dbReference type="InterPro" id="IPR001650">
    <property type="entry name" value="Helicase_C-like"/>
</dbReference>
<keyword evidence="3 7" id="KW-0347">Helicase</keyword>
<feature type="domain" description="Helicase ATP-binding" evidence="9">
    <location>
        <begin position="34"/>
        <end position="205"/>
    </location>
</feature>
<evidence type="ECO:0000313" key="13">
    <source>
        <dbReference type="Proteomes" id="UP000294419"/>
    </source>
</evidence>
<evidence type="ECO:0000256" key="7">
    <source>
        <dbReference type="RuleBase" id="RU000492"/>
    </source>
</evidence>
<organism evidence="12 13">
    <name type="scientific">Chryseobacterium salivictor</name>
    <dbReference type="NCBI Taxonomy" id="2547600"/>
    <lineage>
        <taxon>Bacteria</taxon>
        <taxon>Pseudomonadati</taxon>
        <taxon>Bacteroidota</taxon>
        <taxon>Flavobacteriia</taxon>
        <taxon>Flavobacteriales</taxon>
        <taxon>Weeksellaceae</taxon>
        <taxon>Chryseobacterium group</taxon>
        <taxon>Chryseobacterium</taxon>
    </lineage>
</organism>
<dbReference type="RefSeq" id="WP_133440212.1">
    <property type="nucleotide sequence ID" value="NZ_CP037954.1"/>
</dbReference>
<evidence type="ECO:0000256" key="8">
    <source>
        <dbReference type="SAM" id="MobiDB-lite"/>
    </source>
</evidence>
<dbReference type="GO" id="GO:0016787">
    <property type="term" value="F:hydrolase activity"/>
    <property type="evidence" value="ECO:0007669"/>
    <property type="project" value="UniProtKB-KW"/>
</dbReference>
<dbReference type="GO" id="GO:0003724">
    <property type="term" value="F:RNA helicase activity"/>
    <property type="evidence" value="ECO:0007669"/>
    <property type="project" value="UniProtKB-EC"/>
</dbReference>
<gene>
    <name evidence="12" type="primary">cshA</name>
    <name evidence="12" type="ORF">NBC122_02018</name>
</gene>
<dbReference type="InterPro" id="IPR000629">
    <property type="entry name" value="RNA-helicase_DEAD-box_CS"/>
</dbReference>
<feature type="short sequence motif" description="Q motif" evidence="6">
    <location>
        <begin position="2"/>
        <end position="30"/>
    </location>
</feature>
<feature type="compositionally biased region" description="Basic and acidic residues" evidence="8">
    <location>
        <begin position="483"/>
        <end position="513"/>
    </location>
</feature>
<feature type="domain" description="DEAD-box RNA helicase Q" evidence="11">
    <location>
        <begin position="2"/>
        <end position="30"/>
    </location>
</feature>
<dbReference type="KEGG" id="csal:NBC122_02018"/>
<dbReference type="EC" id="3.6.4.13" evidence="12"/>
<dbReference type="Gene3D" id="3.30.70.330">
    <property type="match status" value="1"/>
</dbReference>
<dbReference type="GO" id="GO:0003676">
    <property type="term" value="F:nucleic acid binding"/>
    <property type="evidence" value="ECO:0007669"/>
    <property type="project" value="InterPro"/>
</dbReference>
<evidence type="ECO:0000256" key="5">
    <source>
        <dbReference type="ARBA" id="ARBA00038437"/>
    </source>
</evidence>
<evidence type="ECO:0000256" key="6">
    <source>
        <dbReference type="PROSITE-ProRule" id="PRU00552"/>
    </source>
</evidence>
<name>A0A4P6ZGH0_9FLAO</name>
<evidence type="ECO:0000259" key="10">
    <source>
        <dbReference type="PROSITE" id="PS51194"/>
    </source>
</evidence>
<dbReference type="CDD" id="cd18787">
    <property type="entry name" value="SF2_C_DEAD"/>
    <property type="match status" value="1"/>
</dbReference>
<protein>
    <submittedName>
        <fullName evidence="12">DEAD-box ATP-dependent RNA helicase CshA</fullName>
        <ecNumber evidence="12">3.6.4.13</ecNumber>
    </submittedName>
</protein>
<sequence>MNLFTETNLSPEILKAIGEMGFISPTEIQKQTIPFISTDTRDLIALAQTGTGKTAAFTLPILDMIDDGSRKIQLLVLCPTRELCLQITKDIINYSKYMRNIKTTAVYGGSSISDQIRSLRDKPQIIVGTPGRVIDLINRKALDFSEIQWLVLDEADEMLSMGFKDDLATILNETPETKQTFLFSATMNREVERISKNYLTNPHRIVVGSLNEVKKNIKHEYYVVGYRNKKEALKRLIDANPNQYSILFCRTRMETQEVADFLMQNGYAADALHGDLSQAQRDTVMKKFRLKNIDILVATDVAARGLDVDSLTHVIHFSLPDDPEVFVHRSGRTGRAGKDGISIALIKPEESRKLKQIKQSTKIEIIEKKIPTGKKIIEAQVAGVFEKLFTEHENLVEFDNELIPDLSAFTKEELVHQLLQLQLRDMALYYKDKDDLVDQKFNSDDRGGDRGRDRGRDRDGRGRDRDRGDRRDSGNRFSNNRDGGSRDGGNRDSRDRDGGNRGESRDRKPRRNDGDMVRFFFNLGKRDNLKKIDMLEIINKSTEKSRKRPDIGNIEILEKFSFFEVEKSFKDEVLKGLETQKFKGKDMRAEESN</sequence>
<dbReference type="SUPFAM" id="SSF52540">
    <property type="entry name" value="P-loop containing nucleoside triphosphate hydrolases"/>
    <property type="match status" value="1"/>
</dbReference>
<dbReference type="GO" id="GO:0005524">
    <property type="term" value="F:ATP binding"/>
    <property type="evidence" value="ECO:0007669"/>
    <property type="project" value="UniProtKB-KW"/>
</dbReference>
<feature type="region of interest" description="Disordered" evidence="8">
    <location>
        <begin position="439"/>
        <end position="513"/>
    </location>
</feature>
<dbReference type="AlphaFoldDB" id="A0A4P6ZGH0"/>
<dbReference type="InterPro" id="IPR011545">
    <property type="entry name" value="DEAD/DEAH_box_helicase_dom"/>
</dbReference>
<keyword evidence="2 7" id="KW-0378">Hydrolase</keyword>
<dbReference type="PROSITE" id="PS51194">
    <property type="entry name" value="HELICASE_CTER"/>
    <property type="match status" value="1"/>
</dbReference>